<accession>A0A2M6XTV2</accession>
<keyword evidence="1" id="KW-0472">Membrane</keyword>
<evidence type="ECO:0000313" key="3">
    <source>
        <dbReference type="Proteomes" id="UP000230586"/>
    </source>
</evidence>
<gene>
    <name evidence="2" type="ORF">COT27_00100</name>
</gene>
<dbReference type="AlphaFoldDB" id="A0A2M6XTV2"/>
<keyword evidence="1" id="KW-0812">Transmembrane</keyword>
<reference evidence="3" key="1">
    <citation type="submission" date="2017-09" db="EMBL/GenBank/DDBJ databases">
        <title>Depth-based differentiation of microbial function through sediment-hosted aquifers and enrichment of novel symbionts in the deep terrestrial subsurface.</title>
        <authorList>
            <person name="Probst A.J."/>
            <person name="Ladd B."/>
            <person name="Jarett J.K."/>
            <person name="Geller-Mcgrath D.E."/>
            <person name="Sieber C.M.K."/>
            <person name="Emerson J.B."/>
            <person name="Anantharaman K."/>
            <person name="Thomas B.C."/>
            <person name="Malmstrom R."/>
            <person name="Stieglmeier M."/>
            <person name="Klingl A."/>
            <person name="Woyke T."/>
            <person name="Ryan C.M."/>
            <person name="Banfield J.F."/>
        </authorList>
    </citation>
    <scope>NUCLEOTIDE SEQUENCE [LARGE SCALE GENOMIC DNA]</scope>
</reference>
<name>A0A2M6XTV2_9BACT</name>
<comment type="caution">
    <text evidence="2">The sequence shown here is derived from an EMBL/GenBank/DDBJ whole genome shotgun (WGS) entry which is preliminary data.</text>
</comment>
<evidence type="ECO:0000313" key="2">
    <source>
        <dbReference type="EMBL" id="PIU11011.1"/>
    </source>
</evidence>
<evidence type="ECO:0000256" key="1">
    <source>
        <dbReference type="SAM" id="Phobius"/>
    </source>
</evidence>
<organism evidence="2 3">
    <name type="scientific">Candidatus Kuenenbacteria bacterium CG08_land_8_20_14_0_20_37_23</name>
    <dbReference type="NCBI Taxonomy" id="1974617"/>
    <lineage>
        <taxon>Bacteria</taxon>
        <taxon>Candidatus Kueneniibacteriota</taxon>
    </lineage>
</organism>
<dbReference type="Proteomes" id="UP000230586">
    <property type="component" value="Unassembled WGS sequence"/>
</dbReference>
<proteinExistence type="predicted"/>
<feature type="transmembrane region" description="Helical" evidence="1">
    <location>
        <begin position="39"/>
        <end position="57"/>
    </location>
</feature>
<keyword evidence="1" id="KW-1133">Transmembrane helix</keyword>
<protein>
    <submittedName>
        <fullName evidence="2">Uncharacterized protein</fullName>
    </submittedName>
</protein>
<dbReference type="EMBL" id="PEXX01000002">
    <property type="protein sequence ID" value="PIU11011.1"/>
    <property type="molecule type" value="Genomic_DNA"/>
</dbReference>
<sequence>MDIKKDVTTGVEAVYAGQAASIERPKPRSSKSFGNGLKIVFIILLLALILAVAGYLVEKYTGISLLGEENQSQAEEEYSAVFLSNGQVYFGRVGETANRNYTELIDIYYLQAYNPPLQQAANEQSATQPELSLVKLGNELHGPQDRMEINNDHIVFIEHLKTNGKVVEAILKYREGQNQ</sequence>